<feature type="non-terminal residue" evidence="2">
    <location>
        <position position="1"/>
    </location>
</feature>
<dbReference type="EMBL" id="BTSY01000005">
    <property type="protein sequence ID" value="GMT30558.1"/>
    <property type="molecule type" value="Genomic_DNA"/>
</dbReference>
<protein>
    <submittedName>
        <fullName evidence="2">Uncharacterized protein</fullName>
    </submittedName>
</protein>
<dbReference type="Proteomes" id="UP001432322">
    <property type="component" value="Unassembled WGS sequence"/>
</dbReference>
<gene>
    <name evidence="2" type="ORF">PFISCL1PPCAC_21855</name>
</gene>
<keyword evidence="3" id="KW-1185">Reference proteome</keyword>
<organism evidence="2 3">
    <name type="scientific">Pristionchus fissidentatus</name>
    <dbReference type="NCBI Taxonomy" id="1538716"/>
    <lineage>
        <taxon>Eukaryota</taxon>
        <taxon>Metazoa</taxon>
        <taxon>Ecdysozoa</taxon>
        <taxon>Nematoda</taxon>
        <taxon>Chromadorea</taxon>
        <taxon>Rhabditida</taxon>
        <taxon>Rhabditina</taxon>
        <taxon>Diplogasteromorpha</taxon>
        <taxon>Diplogasteroidea</taxon>
        <taxon>Neodiplogasteridae</taxon>
        <taxon>Pristionchus</taxon>
    </lineage>
</organism>
<evidence type="ECO:0000313" key="2">
    <source>
        <dbReference type="EMBL" id="GMT30558.1"/>
    </source>
</evidence>
<feature type="region of interest" description="Disordered" evidence="1">
    <location>
        <begin position="1"/>
        <end position="21"/>
    </location>
</feature>
<evidence type="ECO:0000313" key="3">
    <source>
        <dbReference type="Proteomes" id="UP001432322"/>
    </source>
</evidence>
<name>A0AAV5WGD9_9BILA</name>
<feature type="compositionally biased region" description="Basic and acidic residues" evidence="1">
    <location>
        <begin position="9"/>
        <end position="21"/>
    </location>
</feature>
<comment type="caution">
    <text evidence="2">The sequence shown here is derived from an EMBL/GenBank/DDBJ whole genome shotgun (WGS) entry which is preliminary data.</text>
</comment>
<sequence length="113" mass="12646">RMGLVFSEPAKETKDQKTTTETVRDILPIPTTGRDKEKENEETACRHSIIDYAIACNLRELAENKRTPKPVPESVRASSPVPVMGEEIETENRSDAAEEALASLPVTREKMKH</sequence>
<feature type="non-terminal residue" evidence="2">
    <location>
        <position position="113"/>
    </location>
</feature>
<feature type="region of interest" description="Disordered" evidence="1">
    <location>
        <begin position="65"/>
        <end position="113"/>
    </location>
</feature>
<reference evidence="2" key="1">
    <citation type="submission" date="2023-10" db="EMBL/GenBank/DDBJ databases">
        <title>Genome assembly of Pristionchus species.</title>
        <authorList>
            <person name="Yoshida K."/>
            <person name="Sommer R.J."/>
        </authorList>
    </citation>
    <scope>NUCLEOTIDE SEQUENCE</scope>
    <source>
        <strain evidence="2">RS5133</strain>
    </source>
</reference>
<accession>A0AAV5WGD9</accession>
<dbReference type="AlphaFoldDB" id="A0AAV5WGD9"/>
<proteinExistence type="predicted"/>
<evidence type="ECO:0000256" key="1">
    <source>
        <dbReference type="SAM" id="MobiDB-lite"/>
    </source>
</evidence>